<feature type="domain" description="AprE-like beta-barrel" evidence="4">
    <location>
        <begin position="254"/>
        <end position="340"/>
    </location>
</feature>
<accession>A0ABZ0W5X3</accession>
<dbReference type="Pfam" id="PF25917">
    <property type="entry name" value="BSH_RND"/>
    <property type="match status" value="1"/>
</dbReference>
<dbReference type="SUPFAM" id="SSF111369">
    <property type="entry name" value="HlyD-like secretion proteins"/>
    <property type="match status" value="1"/>
</dbReference>
<evidence type="ECO:0000256" key="2">
    <source>
        <dbReference type="SAM" id="Phobius"/>
    </source>
</evidence>
<keyword evidence="2" id="KW-0472">Membrane</keyword>
<dbReference type="RefSeq" id="WP_114791734.1">
    <property type="nucleotide sequence ID" value="NZ_CP139960.1"/>
</dbReference>
<evidence type="ECO:0000259" key="4">
    <source>
        <dbReference type="Pfam" id="PF26002"/>
    </source>
</evidence>
<dbReference type="Proteomes" id="UP001325680">
    <property type="component" value="Chromosome"/>
</dbReference>
<dbReference type="PANTHER" id="PTHR30386">
    <property type="entry name" value="MEMBRANE FUSION SUBUNIT OF EMRAB-TOLC MULTIDRUG EFFLUX PUMP"/>
    <property type="match status" value="1"/>
</dbReference>
<reference evidence="5 6" key="1">
    <citation type="submission" date="2023-12" db="EMBL/GenBank/DDBJ databases">
        <title>Genome sequencing and assembly of bacterial species from a model synthetic community.</title>
        <authorList>
            <person name="Hogle S.L."/>
        </authorList>
    </citation>
    <scope>NUCLEOTIDE SEQUENCE [LARGE SCALE GENOMIC DNA]</scope>
    <source>
        <strain evidence="5 6">HAMBI_3031</strain>
    </source>
</reference>
<dbReference type="InterPro" id="IPR058625">
    <property type="entry name" value="MdtA-like_BSH"/>
</dbReference>
<evidence type="ECO:0000256" key="1">
    <source>
        <dbReference type="SAM" id="Coils"/>
    </source>
</evidence>
<keyword evidence="1" id="KW-0175">Coiled coil</keyword>
<gene>
    <name evidence="5" type="ORF">U0035_17565</name>
</gene>
<dbReference type="InterPro" id="IPR050739">
    <property type="entry name" value="MFP"/>
</dbReference>
<name>A0ABZ0W5X3_9BACT</name>
<dbReference type="EMBL" id="CP139960">
    <property type="protein sequence ID" value="WQD37481.1"/>
    <property type="molecule type" value="Genomic_DNA"/>
</dbReference>
<dbReference type="InterPro" id="IPR058982">
    <property type="entry name" value="Beta-barrel_AprE"/>
</dbReference>
<feature type="domain" description="Multidrug resistance protein MdtA-like barrel-sandwich hybrid" evidence="3">
    <location>
        <begin position="46"/>
        <end position="246"/>
    </location>
</feature>
<dbReference type="PANTHER" id="PTHR30386:SF28">
    <property type="entry name" value="EXPORTED PROTEIN"/>
    <property type="match status" value="1"/>
</dbReference>
<evidence type="ECO:0000259" key="3">
    <source>
        <dbReference type="Pfam" id="PF25917"/>
    </source>
</evidence>
<sequence length="370" mass="41136">MNFPKTSIIYLVTLVMVMAALVALPFISTTISTRATGITRPVTERSDIKPVVSGIVEKLFYKEGELVQAGEIIAIIKDEVSPVQAVSNNYDINQRTLFIHDLKILTTSHGNVSFNSLSSALYKQQLNRFKYQLADQQASLRKVQRELDINNTLLKDKVIAPKEAFDKQVENEKLLAAYEAFTRNQLAQWQQELATYEAELSQLQAAGSKILADQKNFQIKAPVSGVIQGINSLYEGSMVQAGQTIATLSPESSLIAECYVNTRDVGLLKTGQAARFQVDAFDYNYFGVLTGTILSIDNDFSVVNEQLVFKVRCSFDTTQLHLKNGFPEKLKKGLSLQARFVVAERTLWQLLFDKIDDWLNPAAPGIANAG</sequence>
<keyword evidence="2" id="KW-1133">Transmembrane helix</keyword>
<dbReference type="Pfam" id="PF26002">
    <property type="entry name" value="Beta-barrel_AprE"/>
    <property type="match status" value="1"/>
</dbReference>
<dbReference type="Gene3D" id="2.40.30.170">
    <property type="match status" value="1"/>
</dbReference>
<keyword evidence="6" id="KW-1185">Reference proteome</keyword>
<keyword evidence="2" id="KW-0812">Transmembrane</keyword>
<evidence type="ECO:0000313" key="6">
    <source>
        <dbReference type="Proteomes" id="UP001325680"/>
    </source>
</evidence>
<protein>
    <submittedName>
        <fullName evidence="5">HlyD family efflux transporter periplasmic adaptor subunit</fullName>
    </submittedName>
</protein>
<feature type="transmembrane region" description="Helical" evidence="2">
    <location>
        <begin position="7"/>
        <end position="27"/>
    </location>
</feature>
<evidence type="ECO:0000313" key="5">
    <source>
        <dbReference type="EMBL" id="WQD37481.1"/>
    </source>
</evidence>
<proteinExistence type="predicted"/>
<organism evidence="5 6">
    <name type="scientific">Niabella yanshanensis</name>
    <dbReference type="NCBI Taxonomy" id="577386"/>
    <lineage>
        <taxon>Bacteria</taxon>
        <taxon>Pseudomonadati</taxon>
        <taxon>Bacteroidota</taxon>
        <taxon>Chitinophagia</taxon>
        <taxon>Chitinophagales</taxon>
        <taxon>Chitinophagaceae</taxon>
        <taxon>Niabella</taxon>
    </lineage>
</organism>
<feature type="coiled-coil region" evidence="1">
    <location>
        <begin position="179"/>
        <end position="206"/>
    </location>
</feature>